<evidence type="ECO:0000313" key="5">
    <source>
        <dbReference type="Proteomes" id="UP000199643"/>
    </source>
</evidence>
<proteinExistence type="predicted"/>
<accession>A0A1G8EVS1</accession>
<dbReference type="InterPro" id="IPR002525">
    <property type="entry name" value="Transp_IS110-like_N"/>
</dbReference>
<keyword evidence="1" id="KW-0175">Coiled coil</keyword>
<evidence type="ECO:0000259" key="2">
    <source>
        <dbReference type="Pfam" id="PF01548"/>
    </source>
</evidence>
<gene>
    <name evidence="4" type="ORF">SAMN05421827_1571</name>
</gene>
<dbReference type="EMBL" id="FNCH01000057">
    <property type="protein sequence ID" value="SDH73897.1"/>
    <property type="molecule type" value="Genomic_DNA"/>
</dbReference>
<evidence type="ECO:0000256" key="1">
    <source>
        <dbReference type="SAM" id="Coils"/>
    </source>
</evidence>
<dbReference type="InterPro" id="IPR003346">
    <property type="entry name" value="Transposase_20"/>
</dbReference>
<feature type="domain" description="Transposase IS116/IS110/IS902 C-terminal" evidence="3">
    <location>
        <begin position="258"/>
        <end position="343"/>
    </location>
</feature>
<sequence>MTDRYYLFPFYLLEFEQNVRNYVCHDIQDIQPGEKTKGGSSLYIKLKMMKKILKEVLGVDVAQNELVVTAGRMLDDLSIDLYAHKVFKNNESGFLALLDWTKKLSSDEFKVRFVMEATGVYHQKFAFYLYDRGREVTIVLPNKISNYIRTLEDKTITDKSCSAAIAQFGLERNLDQWHRPKKVFHVLQQLTRERDQIVSERVMVKNQIHAEKSEVEPNERSLQRFYERIKLLNRQEKEIKADLKMLVNGDANLNGEIKRICSITGIGELTAIIVLAETNGFELIRNKKQLTGYAGLNVKEKQSGTSVKGKPRISKKGNRHLRKAMYLPALVAVRHDKNFAEIYLRIVSKHGIKMKALVAVQRKLLEMIYVIYNSKQEYQKEYSVLKESSALNLKD</sequence>
<feature type="non-terminal residue" evidence="4">
    <location>
        <position position="395"/>
    </location>
</feature>
<dbReference type="RefSeq" id="WP_244155741.1">
    <property type="nucleotide sequence ID" value="NZ_FNCH01000057.1"/>
</dbReference>
<dbReference type="AlphaFoldDB" id="A0A1G8EVS1"/>
<dbReference type="NCBIfam" id="NF033542">
    <property type="entry name" value="transpos_IS110"/>
    <property type="match status" value="1"/>
</dbReference>
<reference evidence="5" key="1">
    <citation type="submission" date="2016-10" db="EMBL/GenBank/DDBJ databases">
        <authorList>
            <person name="Varghese N."/>
            <person name="Submissions S."/>
        </authorList>
    </citation>
    <scope>NUCLEOTIDE SEQUENCE [LARGE SCALE GENOMIC DNA]</scope>
    <source>
        <strain evidence="5">DSM 17933</strain>
    </source>
</reference>
<dbReference type="InterPro" id="IPR047650">
    <property type="entry name" value="Transpos_IS110"/>
</dbReference>
<dbReference type="PANTHER" id="PTHR33055">
    <property type="entry name" value="TRANSPOSASE FOR INSERTION SEQUENCE ELEMENT IS1111A"/>
    <property type="match status" value="1"/>
</dbReference>
<keyword evidence="5" id="KW-1185">Reference proteome</keyword>
<organism evidence="4 5">
    <name type="scientific">Pedobacter terrae</name>
    <dbReference type="NCBI Taxonomy" id="405671"/>
    <lineage>
        <taxon>Bacteria</taxon>
        <taxon>Pseudomonadati</taxon>
        <taxon>Bacteroidota</taxon>
        <taxon>Sphingobacteriia</taxon>
        <taxon>Sphingobacteriales</taxon>
        <taxon>Sphingobacteriaceae</taxon>
        <taxon>Pedobacter</taxon>
    </lineage>
</organism>
<name>A0A1G8EVS1_9SPHI</name>
<evidence type="ECO:0000313" key="4">
    <source>
        <dbReference type="EMBL" id="SDH73897.1"/>
    </source>
</evidence>
<evidence type="ECO:0000259" key="3">
    <source>
        <dbReference type="Pfam" id="PF02371"/>
    </source>
</evidence>
<dbReference type="PANTHER" id="PTHR33055:SF13">
    <property type="entry name" value="TRANSPOSASE"/>
    <property type="match status" value="1"/>
</dbReference>
<dbReference type="GO" id="GO:0006313">
    <property type="term" value="P:DNA transposition"/>
    <property type="evidence" value="ECO:0007669"/>
    <property type="project" value="InterPro"/>
</dbReference>
<dbReference type="GO" id="GO:0004803">
    <property type="term" value="F:transposase activity"/>
    <property type="evidence" value="ECO:0007669"/>
    <property type="project" value="InterPro"/>
</dbReference>
<dbReference type="Proteomes" id="UP000199643">
    <property type="component" value="Unassembled WGS sequence"/>
</dbReference>
<dbReference type="GO" id="GO:0003677">
    <property type="term" value="F:DNA binding"/>
    <property type="evidence" value="ECO:0007669"/>
    <property type="project" value="InterPro"/>
</dbReference>
<protein>
    <submittedName>
        <fullName evidence="4">Transposase</fullName>
    </submittedName>
</protein>
<feature type="domain" description="Transposase IS110-like N-terminal" evidence="2">
    <location>
        <begin position="58"/>
        <end position="210"/>
    </location>
</feature>
<dbReference type="Pfam" id="PF01548">
    <property type="entry name" value="DEDD_Tnp_IS110"/>
    <property type="match status" value="1"/>
</dbReference>
<dbReference type="Pfam" id="PF02371">
    <property type="entry name" value="Transposase_20"/>
    <property type="match status" value="1"/>
</dbReference>
<feature type="coiled-coil region" evidence="1">
    <location>
        <begin position="187"/>
        <end position="242"/>
    </location>
</feature>